<organism evidence="2 3">
    <name type="scientific">Streptomyces polyrhachis</name>
    <dbReference type="NCBI Taxonomy" id="1282885"/>
    <lineage>
        <taxon>Bacteria</taxon>
        <taxon>Bacillati</taxon>
        <taxon>Actinomycetota</taxon>
        <taxon>Actinomycetes</taxon>
        <taxon>Kitasatosporales</taxon>
        <taxon>Streptomycetaceae</taxon>
        <taxon>Streptomyces</taxon>
    </lineage>
</organism>
<evidence type="ECO:0000313" key="3">
    <source>
        <dbReference type="Proteomes" id="UP001596413"/>
    </source>
</evidence>
<keyword evidence="2" id="KW-0808">Transferase</keyword>
<dbReference type="RefSeq" id="WP_386412223.1">
    <property type="nucleotide sequence ID" value="NZ_JBHSZO010000005.1"/>
</dbReference>
<dbReference type="GO" id="GO:0016301">
    <property type="term" value="F:kinase activity"/>
    <property type="evidence" value="ECO:0007669"/>
    <property type="project" value="UniProtKB-KW"/>
</dbReference>
<name>A0ABW2G9R8_9ACTN</name>
<gene>
    <name evidence="2" type="ORF">ACFQLX_04700</name>
</gene>
<evidence type="ECO:0000259" key="1">
    <source>
        <dbReference type="Pfam" id="PF00294"/>
    </source>
</evidence>
<protein>
    <submittedName>
        <fullName evidence="2">Carbohydrate kinase family protein</fullName>
        <ecNumber evidence="2">2.7.1.-</ecNumber>
    </submittedName>
</protein>
<proteinExistence type="predicted"/>
<dbReference type="InterPro" id="IPR029056">
    <property type="entry name" value="Ribokinase-like"/>
</dbReference>
<accession>A0ABW2G9R8</accession>
<dbReference type="Pfam" id="PF00294">
    <property type="entry name" value="PfkB"/>
    <property type="match status" value="1"/>
</dbReference>
<comment type="caution">
    <text evidence="2">The sequence shown here is derived from an EMBL/GenBank/DDBJ whole genome shotgun (WGS) entry which is preliminary data.</text>
</comment>
<feature type="domain" description="Carbohydrate kinase PfkB" evidence="1">
    <location>
        <begin position="11"/>
        <end position="219"/>
    </location>
</feature>
<dbReference type="EC" id="2.7.1.-" evidence="2"/>
<reference evidence="3" key="1">
    <citation type="journal article" date="2019" name="Int. J. Syst. Evol. Microbiol.">
        <title>The Global Catalogue of Microorganisms (GCM) 10K type strain sequencing project: providing services to taxonomists for standard genome sequencing and annotation.</title>
        <authorList>
            <consortium name="The Broad Institute Genomics Platform"/>
            <consortium name="The Broad Institute Genome Sequencing Center for Infectious Disease"/>
            <person name="Wu L."/>
            <person name="Ma J."/>
        </authorList>
    </citation>
    <scope>NUCLEOTIDE SEQUENCE [LARGE SCALE GENOMIC DNA]</scope>
    <source>
        <strain evidence="3">CGMCC 1.13681</strain>
    </source>
</reference>
<dbReference type="SUPFAM" id="SSF53613">
    <property type="entry name" value="Ribokinase-like"/>
    <property type="match status" value="1"/>
</dbReference>
<dbReference type="Proteomes" id="UP001596413">
    <property type="component" value="Unassembled WGS sequence"/>
</dbReference>
<dbReference type="Gene3D" id="3.40.1190.20">
    <property type="match status" value="1"/>
</dbReference>
<evidence type="ECO:0000313" key="2">
    <source>
        <dbReference type="EMBL" id="MFC7217475.1"/>
    </source>
</evidence>
<dbReference type="EMBL" id="JBHSZO010000005">
    <property type="protein sequence ID" value="MFC7217475.1"/>
    <property type="molecule type" value="Genomic_DNA"/>
</dbReference>
<keyword evidence="3" id="KW-1185">Reference proteome</keyword>
<dbReference type="InterPro" id="IPR011611">
    <property type="entry name" value="PfkB_dom"/>
</dbReference>
<sequence length="300" mass="29982">MGGSTAGGGMLVVGDAMLDVVAVPDGPVPFEPAELDYVEADIELRAGGTGVNLALAAVARGYAPVHLLCSLGAGTGPGGVDPAGAFLLDALAPSGVHPLVNAASGPGTGTVSVGYVGDGERVMFGSPGANRAPLCERAVAAALSALDSCGVLVVSGWMLFRPSTRGAVGLIMSEAAGRGIPVVLDVVPHRLHRTIRATEFHEATGGAVDYVAGNALTFARLFAVDAAGAAPEPMAGRLLGFFTGALVHGDGRYAVAHRTRGARGGPFPRPADRGGLRGASDRLLVSVVGDHFLDGPPDPG</sequence>
<keyword evidence="2" id="KW-0418">Kinase</keyword>